<keyword evidence="2" id="KW-0479">Metal-binding</keyword>
<dbReference type="Pfam" id="PF03100">
    <property type="entry name" value="CcmE"/>
    <property type="match status" value="1"/>
</dbReference>
<evidence type="ECO:0000256" key="3">
    <source>
        <dbReference type="ARBA" id="ARBA00022748"/>
    </source>
</evidence>
<organism evidence="5 6">
    <name type="scientific">Portibacter lacus</name>
    <dbReference type="NCBI Taxonomy" id="1099794"/>
    <lineage>
        <taxon>Bacteria</taxon>
        <taxon>Pseudomonadati</taxon>
        <taxon>Bacteroidota</taxon>
        <taxon>Saprospiria</taxon>
        <taxon>Saprospirales</taxon>
        <taxon>Haliscomenobacteraceae</taxon>
        <taxon>Portibacter</taxon>
    </lineage>
</organism>
<dbReference type="InterPro" id="IPR012340">
    <property type="entry name" value="NA-bd_OB-fold"/>
</dbReference>
<comment type="subcellular location">
    <subcellularLocation>
        <location evidence="1">Membrane</location>
    </subcellularLocation>
</comment>
<dbReference type="GO" id="GO:0017004">
    <property type="term" value="P:cytochrome complex assembly"/>
    <property type="evidence" value="ECO:0007669"/>
    <property type="project" value="UniProtKB-KW"/>
</dbReference>
<comment type="caution">
    <text evidence="5">The sequence shown here is derived from an EMBL/GenBank/DDBJ whole genome shotgun (WGS) entry which is preliminary data.</text>
</comment>
<dbReference type="InterPro" id="IPR036127">
    <property type="entry name" value="CcmE-like_sf"/>
</dbReference>
<evidence type="ECO:0000256" key="2">
    <source>
        <dbReference type="ARBA" id="ARBA00022617"/>
    </source>
</evidence>
<dbReference type="SUPFAM" id="SSF82093">
    <property type="entry name" value="Heme chaperone CcmE"/>
    <property type="match status" value="1"/>
</dbReference>
<keyword evidence="2" id="KW-0349">Heme</keyword>
<keyword evidence="6" id="KW-1185">Reference proteome</keyword>
<dbReference type="RefSeq" id="WP_235293068.1">
    <property type="nucleotide sequence ID" value="NZ_BSOH01000005.1"/>
</dbReference>
<dbReference type="GO" id="GO:0020037">
    <property type="term" value="F:heme binding"/>
    <property type="evidence" value="ECO:0007669"/>
    <property type="project" value="InterPro"/>
</dbReference>
<dbReference type="Gene3D" id="2.40.50.140">
    <property type="entry name" value="Nucleic acid-binding proteins"/>
    <property type="match status" value="1"/>
</dbReference>
<dbReference type="AlphaFoldDB" id="A0AA37SND2"/>
<name>A0AA37SND2_9BACT</name>
<sequence>MKKAYIIGILMIVAGIGYLISATSDVSTYANFSDAKSNSKVKVSGFLIKNKPIVYDPNVDANLTTFFMEDQKGESMKVIYQNSKPQDFEMSESLVVTGKLENDIFYASDILLKCPSKYKDQEVMLRKNE</sequence>
<dbReference type="EMBL" id="BSOH01000005">
    <property type="protein sequence ID" value="GLR16267.1"/>
    <property type="molecule type" value="Genomic_DNA"/>
</dbReference>
<evidence type="ECO:0000313" key="6">
    <source>
        <dbReference type="Proteomes" id="UP001156666"/>
    </source>
</evidence>
<dbReference type="GO" id="GO:0017003">
    <property type="term" value="P:protein-heme linkage"/>
    <property type="evidence" value="ECO:0007669"/>
    <property type="project" value="InterPro"/>
</dbReference>
<dbReference type="GO" id="GO:0005886">
    <property type="term" value="C:plasma membrane"/>
    <property type="evidence" value="ECO:0007669"/>
    <property type="project" value="InterPro"/>
</dbReference>
<reference evidence="5" key="2">
    <citation type="submission" date="2023-01" db="EMBL/GenBank/DDBJ databases">
        <title>Draft genome sequence of Portibacter lacus strain NBRC 108769.</title>
        <authorList>
            <person name="Sun Q."/>
            <person name="Mori K."/>
        </authorList>
    </citation>
    <scope>NUCLEOTIDE SEQUENCE</scope>
    <source>
        <strain evidence="5">NBRC 108769</strain>
    </source>
</reference>
<reference evidence="5" key="1">
    <citation type="journal article" date="2014" name="Int. J. Syst. Evol. Microbiol.">
        <title>Complete genome sequence of Corynebacterium casei LMG S-19264T (=DSM 44701T), isolated from a smear-ripened cheese.</title>
        <authorList>
            <consortium name="US DOE Joint Genome Institute (JGI-PGF)"/>
            <person name="Walter F."/>
            <person name="Albersmeier A."/>
            <person name="Kalinowski J."/>
            <person name="Ruckert C."/>
        </authorList>
    </citation>
    <scope>NUCLEOTIDE SEQUENCE</scope>
    <source>
        <strain evidence="5">NBRC 108769</strain>
    </source>
</reference>
<keyword evidence="4" id="KW-0472">Membrane</keyword>
<dbReference type="Proteomes" id="UP001156666">
    <property type="component" value="Unassembled WGS sequence"/>
</dbReference>
<evidence type="ECO:0000256" key="4">
    <source>
        <dbReference type="ARBA" id="ARBA00023136"/>
    </source>
</evidence>
<evidence type="ECO:0000256" key="1">
    <source>
        <dbReference type="ARBA" id="ARBA00004370"/>
    </source>
</evidence>
<dbReference type="InterPro" id="IPR004329">
    <property type="entry name" value="CcmE"/>
</dbReference>
<protein>
    <submittedName>
        <fullName evidence="5">Cytochrome C biogenesis protein CcmE</fullName>
    </submittedName>
</protein>
<accession>A0AA37SND2</accession>
<gene>
    <name evidence="5" type="ORF">GCM10007940_08820</name>
</gene>
<keyword evidence="3" id="KW-0201">Cytochrome c-type biogenesis</keyword>
<evidence type="ECO:0000313" key="5">
    <source>
        <dbReference type="EMBL" id="GLR16267.1"/>
    </source>
</evidence>
<keyword evidence="2" id="KW-0408">Iron</keyword>
<proteinExistence type="predicted"/>